<sequence>PSLGLCKRHPSLGCRTDPNRGRLAEKRSIPLPPSRVPKKELGPLLSPSEDSQDSDRSHGQQQPHVKQEEDLHISIMKRRIHTHWDLNISFRESSLLQDMYQPSQGDASPAGRMPALQGRCQPCRKDASPAREVPALQEDSGCCPHPALSP</sequence>
<evidence type="ECO:0000313" key="2">
    <source>
        <dbReference type="Ensembl" id="ENSZALP00000004741.1"/>
    </source>
</evidence>
<feature type="compositionally biased region" description="Basic and acidic residues" evidence="1">
    <location>
        <begin position="17"/>
        <end position="28"/>
    </location>
</feature>
<proteinExistence type="predicted"/>
<evidence type="ECO:0000313" key="3">
    <source>
        <dbReference type="Proteomes" id="UP000694413"/>
    </source>
</evidence>
<reference evidence="2" key="2">
    <citation type="submission" date="2025-09" db="UniProtKB">
        <authorList>
            <consortium name="Ensembl"/>
        </authorList>
    </citation>
    <scope>IDENTIFICATION</scope>
</reference>
<feature type="compositionally biased region" description="Basic residues" evidence="1">
    <location>
        <begin position="1"/>
        <end position="10"/>
    </location>
</feature>
<name>A0A8D2M8H1_ZONAL</name>
<dbReference type="Ensembl" id="ENSZALT00000007128.1">
    <property type="protein sequence ID" value="ENSZALP00000004741.1"/>
    <property type="gene ID" value="ENSZALG00000004432.1"/>
</dbReference>
<dbReference type="AlphaFoldDB" id="A0A8D2M8H1"/>
<accession>A0A8D2M8H1</accession>
<feature type="region of interest" description="Disordered" evidence="1">
    <location>
        <begin position="131"/>
        <end position="150"/>
    </location>
</feature>
<dbReference type="Proteomes" id="UP000694413">
    <property type="component" value="Unassembled WGS sequence"/>
</dbReference>
<feature type="region of interest" description="Disordered" evidence="1">
    <location>
        <begin position="1"/>
        <end position="70"/>
    </location>
</feature>
<reference evidence="2" key="1">
    <citation type="submission" date="2025-08" db="UniProtKB">
        <authorList>
            <consortium name="Ensembl"/>
        </authorList>
    </citation>
    <scope>IDENTIFICATION</scope>
</reference>
<keyword evidence="3" id="KW-1185">Reference proteome</keyword>
<evidence type="ECO:0000256" key="1">
    <source>
        <dbReference type="SAM" id="MobiDB-lite"/>
    </source>
</evidence>
<protein>
    <submittedName>
        <fullName evidence="2">Uncharacterized protein</fullName>
    </submittedName>
</protein>
<organism evidence="2 3">
    <name type="scientific">Zonotrichia albicollis</name>
    <name type="common">White-throated sparrow</name>
    <name type="synonym">Fringilla albicollis</name>
    <dbReference type="NCBI Taxonomy" id="44394"/>
    <lineage>
        <taxon>Eukaryota</taxon>
        <taxon>Metazoa</taxon>
        <taxon>Chordata</taxon>
        <taxon>Craniata</taxon>
        <taxon>Vertebrata</taxon>
        <taxon>Euteleostomi</taxon>
        <taxon>Archelosauria</taxon>
        <taxon>Archosauria</taxon>
        <taxon>Dinosauria</taxon>
        <taxon>Saurischia</taxon>
        <taxon>Theropoda</taxon>
        <taxon>Coelurosauria</taxon>
        <taxon>Aves</taxon>
        <taxon>Neognathae</taxon>
        <taxon>Neoaves</taxon>
        <taxon>Telluraves</taxon>
        <taxon>Australaves</taxon>
        <taxon>Passeriformes</taxon>
        <taxon>Passerellidae</taxon>
        <taxon>Zonotrichia</taxon>
    </lineage>
</organism>